<dbReference type="InterPro" id="IPR051140">
    <property type="entry name" value="GATA_TF"/>
</dbReference>
<dbReference type="GO" id="GO:0006355">
    <property type="term" value="P:regulation of DNA-templated transcription"/>
    <property type="evidence" value="ECO:0007669"/>
    <property type="project" value="InterPro"/>
</dbReference>
<evidence type="ECO:0000256" key="4">
    <source>
        <dbReference type="ARBA" id="ARBA00022833"/>
    </source>
</evidence>
<evidence type="ECO:0000256" key="5">
    <source>
        <dbReference type="ARBA" id="ARBA00023159"/>
    </source>
</evidence>
<feature type="domain" description="GATA-type" evidence="7">
    <location>
        <begin position="75"/>
        <end position="111"/>
    </location>
</feature>
<dbReference type="InterPro" id="IPR000679">
    <property type="entry name" value="Znf_GATA"/>
</dbReference>
<evidence type="ECO:0000256" key="6">
    <source>
        <dbReference type="PROSITE-ProRule" id="PRU00094"/>
    </source>
</evidence>
<comment type="similarity">
    <text evidence="1">Belongs to the type IV zinc-finger family. Class A subfamily.</text>
</comment>
<evidence type="ECO:0000313" key="8">
    <source>
        <dbReference type="EMBL" id="KAK1300075.1"/>
    </source>
</evidence>
<proteinExistence type="inferred from homology"/>
<dbReference type="PANTHER" id="PTHR45658">
    <property type="entry name" value="GATA TRANSCRIPTION FACTOR"/>
    <property type="match status" value="1"/>
</dbReference>
<organism evidence="8 9">
    <name type="scientific">Acorus calamus</name>
    <name type="common">Sweet flag</name>
    <dbReference type="NCBI Taxonomy" id="4465"/>
    <lineage>
        <taxon>Eukaryota</taxon>
        <taxon>Viridiplantae</taxon>
        <taxon>Streptophyta</taxon>
        <taxon>Embryophyta</taxon>
        <taxon>Tracheophyta</taxon>
        <taxon>Spermatophyta</taxon>
        <taxon>Magnoliopsida</taxon>
        <taxon>Liliopsida</taxon>
        <taxon>Acoraceae</taxon>
        <taxon>Acorus</taxon>
    </lineage>
</organism>
<dbReference type="GO" id="GO:0043565">
    <property type="term" value="F:sequence-specific DNA binding"/>
    <property type="evidence" value="ECO:0007669"/>
    <property type="project" value="InterPro"/>
</dbReference>
<gene>
    <name evidence="8" type="primary">GATA14</name>
    <name evidence="8" type="ORF">QJS10_CPB13g00980</name>
</gene>
<keyword evidence="5" id="KW-0010">Activator</keyword>
<evidence type="ECO:0000313" key="9">
    <source>
        <dbReference type="Proteomes" id="UP001180020"/>
    </source>
</evidence>
<dbReference type="PROSITE" id="PS00344">
    <property type="entry name" value="GATA_ZN_FINGER_1"/>
    <property type="match status" value="1"/>
</dbReference>
<dbReference type="Pfam" id="PF00320">
    <property type="entry name" value="GATA"/>
    <property type="match status" value="1"/>
</dbReference>
<reference evidence="8" key="2">
    <citation type="submission" date="2023-06" db="EMBL/GenBank/DDBJ databases">
        <authorList>
            <person name="Ma L."/>
            <person name="Liu K.-W."/>
            <person name="Li Z."/>
            <person name="Hsiao Y.-Y."/>
            <person name="Qi Y."/>
            <person name="Fu T."/>
            <person name="Tang G."/>
            <person name="Zhang D."/>
            <person name="Sun W.-H."/>
            <person name="Liu D.-K."/>
            <person name="Li Y."/>
            <person name="Chen G.-Z."/>
            <person name="Liu X.-D."/>
            <person name="Liao X.-Y."/>
            <person name="Jiang Y.-T."/>
            <person name="Yu X."/>
            <person name="Hao Y."/>
            <person name="Huang J."/>
            <person name="Zhao X.-W."/>
            <person name="Ke S."/>
            <person name="Chen Y.-Y."/>
            <person name="Wu W.-L."/>
            <person name="Hsu J.-L."/>
            <person name="Lin Y.-F."/>
            <person name="Huang M.-D."/>
            <person name="Li C.-Y."/>
            <person name="Huang L."/>
            <person name="Wang Z.-W."/>
            <person name="Zhao X."/>
            <person name="Zhong W.-Y."/>
            <person name="Peng D.-H."/>
            <person name="Ahmad S."/>
            <person name="Lan S."/>
            <person name="Zhang J.-S."/>
            <person name="Tsai W.-C."/>
            <person name="Van De Peer Y."/>
            <person name="Liu Z.-J."/>
        </authorList>
    </citation>
    <scope>NUCLEOTIDE SEQUENCE</scope>
    <source>
        <strain evidence="8">CP</strain>
        <tissue evidence="8">Leaves</tissue>
    </source>
</reference>
<dbReference type="PROSITE" id="PS50114">
    <property type="entry name" value="GATA_ZN_FINGER_2"/>
    <property type="match status" value="1"/>
</dbReference>
<dbReference type="AlphaFoldDB" id="A0AAV9DGN8"/>
<dbReference type="GO" id="GO:0008270">
    <property type="term" value="F:zinc ion binding"/>
    <property type="evidence" value="ECO:0007669"/>
    <property type="project" value="UniProtKB-KW"/>
</dbReference>
<dbReference type="Gene3D" id="3.30.50.10">
    <property type="entry name" value="Erythroid Transcription Factor GATA-1, subunit A"/>
    <property type="match status" value="1"/>
</dbReference>
<evidence type="ECO:0000256" key="1">
    <source>
        <dbReference type="ARBA" id="ARBA00005694"/>
    </source>
</evidence>
<keyword evidence="4" id="KW-0862">Zinc</keyword>
<evidence type="ECO:0000256" key="3">
    <source>
        <dbReference type="ARBA" id="ARBA00022771"/>
    </source>
</evidence>
<dbReference type="GO" id="GO:0030154">
    <property type="term" value="P:cell differentiation"/>
    <property type="evidence" value="ECO:0007669"/>
    <property type="project" value="TreeGrafter"/>
</dbReference>
<name>A0AAV9DGN8_ACOCL</name>
<keyword evidence="2" id="KW-0479">Metal-binding</keyword>
<evidence type="ECO:0000259" key="7">
    <source>
        <dbReference type="PROSITE" id="PS50114"/>
    </source>
</evidence>
<keyword evidence="3 6" id="KW-0863">Zinc-finger</keyword>
<dbReference type="GO" id="GO:0005634">
    <property type="term" value="C:nucleus"/>
    <property type="evidence" value="ECO:0007669"/>
    <property type="project" value="TreeGrafter"/>
</dbReference>
<dbReference type="Proteomes" id="UP001180020">
    <property type="component" value="Unassembled WGS sequence"/>
</dbReference>
<sequence>MITIVDFQDVTLEDVFEDMEEYWDNKPLAVPQDPIEDIPIYYMDFPQIHLQDIISMAYDDLEDIQSSSSGGSSPAAESRRCSHCKAESTPLWREGPDGKGTLCNACGLRYRAGKLMPEYRPLASLTFDGSVHTNQTPGSKRRANALKKRKISEFLD</sequence>
<protein>
    <submittedName>
        <fullName evidence="8">GATA transcription factor 14</fullName>
    </submittedName>
</protein>
<dbReference type="InterPro" id="IPR013088">
    <property type="entry name" value="Znf_NHR/GATA"/>
</dbReference>
<dbReference type="EMBL" id="JAUJYO010000013">
    <property type="protein sequence ID" value="KAK1300075.1"/>
    <property type="molecule type" value="Genomic_DNA"/>
</dbReference>
<dbReference type="SMART" id="SM00401">
    <property type="entry name" value="ZnF_GATA"/>
    <property type="match status" value="1"/>
</dbReference>
<dbReference type="CDD" id="cd00202">
    <property type="entry name" value="ZnF_GATA"/>
    <property type="match status" value="1"/>
</dbReference>
<dbReference type="SUPFAM" id="SSF57716">
    <property type="entry name" value="Glucocorticoid receptor-like (DNA-binding domain)"/>
    <property type="match status" value="1"/>
</dbReference>
<accession>A0AAV9DGN8</accession>
<reference evidence="8" key="1">
    <citation type="journal article" date="2023" name="Nat. Commun.">
        <title>Diploid and tetraploid genomes of Acorus and the evolution of monocots.</title>
        <authorList>
            <person name="Ma L."/>
            <person name="Liu K.W."/>
            <person name="Li Z."/>
            <person name="Hsiao Y.Y."/>
            <person name="Qi Y."/>
            <person name="Fu T."/>
            <person name="Tang G.D."/>
            <person name="Zhang D."/>
            <person name="Sun W.H."/>
            <person name="Liu D.K."/>
            <person name="Li Y."/>
            <person name="Chen G.Z."/>
            <person name="Liu X.D."/>
            <person name="Liao X.Y."/>
            <person name="Jiang Y.T."/>
            <person name="Yu X."/>
            <person name="Hao Y."/>
            <person name="Huang J."/>
            <person name="Zhao X.W."/>
            <person name="Ke S."/>
            <person name="Chen Y.Y."/>
            <person name="Wu W.L."/>
            <person name="Hsu J.L."/>
            <person name="Lin Y.F."/>
            <person name="Huang M.D."/>
            <person name="Li C.Y."/>
            <person name="Huang L."/>
            <person name="Wang Z.W."/>
            <person name="Zhao X."/>
            <person name="Zhong W.Y."/>
            <person name="Peng D.H."/>
            <person name="Ahmad S."/>
            <person name="Lan S."/>
            <person name="Zhang J.S."/>
            <person name="Tsai W.C."/>
            <person name="Van de Peer Y."/>
            <person name="Liu Z.J."/>
        </authorList>
    </citation>
    <scope>NUCLEOTIDE SEQUENCE</scope>
    <source>
        <strain evidence="8">CP</strain>
    </source>
</reference>
<keyword evidence="9" id="KW-1185">Reference proteome</keyword>
<dbReference type="PANTHER" id="PTHR45658:SF18">
    <property type="entry name" value="PROTEIN GAT2"/>
    <property type="match status" value="1"/>
</dbReference>
<evidence type="ECO:0000256" key="2">
    <source>
        <dbReference type="ARBA" id="ARBA00022723"/>
    </source>
</evidence>
<comment type="caution">
    <text evidence="8">The sequence shown here is derived from an EMBL/GenBank/DDBJ whole genome shotgun (WGS) entry which is preliminary data.</text>
</comment>